<dbReference type="EMBL" id="JAFNEN010000295">
    <property type="protein sequence ID" value="KAG8186636.1"/>
    <property type="molecule type" value="Genomic_DNA"/>
</dbReference>
<dbReference type="Proteomes" id="UP000827092">
    <property type="component" value="Unassembled WGS sequence"/>
</dbReference>
<feature type="compositionally biased region" description="Basic and acidic residues" evidence="9">
    <location>
        <begin position="365"/>
        <end position="377"/>
    </location>
</feature>
<dbReference type="SMART" id="SM00721">
    <property type="entry name" value="BAR"/>
    <property type="match status" value="1"/>
</dbReference>
<accession>A0AAV6UQQ6</accession>
<dbReference type="PANTHER" id="PTHR46514:SF3">
    <property type="entry name" value="AMPHIPHYSIN"/>
    <property type="match status" value="1"/>
</dbReference>
<evidence type="ECO:0000259" key="10">
    <source>
        <dbReference type="PROSITE" id="PS50002"/>
    </source>
</evidence>
<dbReference type="GO" id="GO:0012505">
    <property type="term" value="C:endomembrane system"/>
    <property type="evidence" value="ECO:0007669"/>
    <property type="project" value="UniProtKB-SubCell"/>
</dbReference>
<dbReference type="SMART" id="SM00326">
    <property type="entry name" value="SH3"/>
    <property type="match status" value="1"/>
</dbReference>
<evidence type="ECO:0000256" key="3">
    <source>
        <dbReference type="ARBA" id="ARBA00022443"/>
    </source>
</evidence>
<dbReference type="PANTHER" id="PTHR46514">
    <property type="entry name" value="AMPHIPHYSIN"/>
    <property type="match status" value="1"/>
</dbReference>
<dbReference type="CDD" id="cd11790">
    <property type="entry name" value="SH3_Amphiphysin"/>
    <property type="match status" value="1"/>
</dbReference>
<comment type="caution">
    <text evidence="12">The sequence shown here is derived from an EMBL/GenBank/DDBJ whole genome shotgun (WGS) entry which is preliminary data.</text>
</comment>
<dbReference type="FunFam" id="1.20.1270.60:FF:000013">
    <property type="entry name" value="Amphiphysin isoform 2"/>
    <property type="match status" value="1"/>
</dbReference>
<feature type="domain" description="SH3" evidence="10">
    <location>
        <begin position="401"/>
        <end position="463"/>
    </location>
</feature>
<keyword evidence="3 7" id="KW-0728">SH3 domain</keyword>
<keyword evidence="6" id="KW-0472">Membrane</keyword>
<dbReference type="Pfam" id="PF03114">
    <property type="entry name" value="BAR"/>
    <property type="match status" value="1"/>
</dbReference>
<dbReference type="PROSITE" id="PS50002">
    <property type="entry name" value="SH3"/>
    <property type="match status" value="1"/>
</dbReference>
<dbReference type="AlphaFoldDB" id="A0AAV6UQQ6"/>
<feature type="region of interest" description="Disordered" evidence="9">
    <location>
        <begin position="365"/>
        <end position="384"/>
    </location>
</feature>
<proteinExistence type="predicted"/>
<evidence type="ECO:0000256" key="7">
    <source>
        <dbReference type="PROSITE-ProRule" id="PRU00192"/>
    </source>
</evidence>
<evidence type="ECO:0000256" key="1">
    <source>
        <dbReference type="ARBA" id="ARBA00004308"/>
    </source>
</evidence>
<evidence type="ECO:0000313" key="13">
    <source>
        <dbReference type="Proteomes" id="UP000827092"/>
    </source>
</evidence>
<dbReference type="SUPFAM" id="SSF103657">
    <property type="entry name" value="BAR/IMD domain-like"/>
    <property type="match status" value="1"/>
</dbReference>
<reference evidence="12 13" key="1">
    <citation type="journal article" date="2022" name="Nat. Ecol. Evol.">
        <title>A masculinizing supergene underlies an exaggerated male reproductive morph in a spider.</title>
        <authorList>
            <person name="Hendrickx F."/>
            <person name="De Corte Z."/>
            <person name="Sonet G."/>
            <person name="Van Belleghem S.M."/>
            <person name="Kostlbacher S."/>
            <person name="Vangestel C."/>
        </authorList>
    </citation>
    <scope>NUCLEOTIDE SEQUENCE [LARGE SCALE GENOMIC DNA]</scope>
    <source>
        <strain evidence="12">W744_W776</strain>
    </source>
</reference>
<evidence type="ECO:0000313" key="12">
    <source>
        <dbReference type="EMBL" id="KAG8186636.1"/>
    </source>
</evidence>
<comment type="subcellular location">
    <subcellularLocation>
        <location evidence="2">Cytoplasm</location>
    </subcellularLocation>
    <subcellularLocation>
        <location evidence="1">Endomembrane system</location>
    </subcellularLocation>
</comment>
<evidence type="ECO:0000256" key="6">
    <source>
        <dbReference type="ARBA" id="ARBA00023136"/>
    </source>
</evidence>
<dbReference type="InterPro" id="IPR036028">
    <property type="entry name" value="SH3-like_dom_sf"/>
</dbReference>
<dbReference type="Gene3D" id="2.30.30.40">
    <property type="entry name" value="SH3 Domains"/>
    <property type="match status" value="1"/>
</dbReference>
<dbReference type="PROSITE" id="PS51021">
    <property type="entry name" value="BAR"/>
    <property type="match status" value="1"/>
</dbReference>
<evidence type="ECO:0000256" key="4">
    <source>
        <dbReference type="ARBA" id="ARBA00022490"/>
    </source>
</evidence>
<dbReference type="PRINTS" id="PR01251">
    <property type="entry name" value="AMPHIPHYSIN"/>
</dbReference>
<protein>
    <recommendedName>
        <fullName evidence="14">Endophilin-A</fullName>
    </recommendedName>
</protein>
<keyword evidence="13" id="KW-1185">Reference proteome</keyword>
<evidence type="ECO:0000256" key="5">
    <source>
        <dbReference type="ARBA" id="ARBA00023054"/>
    </source>
</evidence>
<dbReference type="GO" id="GO:0005543">
    <property type="term" value="F:phospholipid binding"/>
    <property type="evidence" value="ECO:0007669"/>
    <property type="project" value="TreeGrafter"/>
</dbReference>
<dbReference type="FunFam" id="2.30.30.40:FF:000172">
    <property type="entry name" value="Amphiphysin, isoform B"/>
    <property type="match status" value="1"/>
</dbReference>
<feature type="domain" description="BAR" evidence="11">
    <location>
        <begin position="22"/>
        <end position="245"/>
    </location>
</feature>
<evidence type="ECO:0000259" key="11">
    <source>
        <dbReference type="PROSITE" id="PS51021"/>
    </source>
</evidence>
<dbReference type="InterPro" id="IPR004148">
    <property type="entry name" value="BAR_dom"/>
</dbReference>
<keyword evidence="4" id="KW-0963">Cytoplasm</keyword>
<dbReference type="InterPro" id="IPR001452">
    <property type="entry name" value="SH3_domain"/>
</dbReference>
<keyword evidence="5 8" id="KW-0175">Coiled coil</keyword>
<dbReference type="GO" id="GO:0005886">
    <property type="term" value="C:plasma membrane"/>
    <property type="evidence" value="ECO:0007669"/>
    <property type="project" value="TreeGrafter"/>
</dbReference>
<dbReference type="SUPFAM" id="SSF50044">
    <property type="entry name" value="SH3-domain"/>
    <property type="match status" value="1"/>
</dbReference>
<dbReference type="Pfam" id="PF14604">
    <property type="entry name" value="SH3_9"/>
    <property type="match status" value="1"/>
</dbReference>
<gene>
    <name evidence="12" type="ORF">JTE90_021784</name>
</gene>
<dbReference type="GO" id="GO:0005737">
    <property type="term" value="C:cytoplasm"/>
    <property type="evidence" value="ECO:0007669"/>
    <property type="project" value="UniProtKB-SubCell"/>
</dbReference>
<sequence length="463" mass="52312">MANLNPFSKVLQKQAGRAKERLLQNFGKADRTTDEDFDLHVKNFNKQQAAVGRLQKEFKNYYQCLKAMQVARRSLMDTVSELYEPCWDGVEEFLHKSDIFNRTFEDFCDNFNIQILSPVSTYMGQFPEITHKISKRNRKLLDYDNCRHNMQNLETMKKKEDTKLAKAKEQLEDARNNFDTLNKELHDELPTLYDSRVEFFATHLQCLFVTESDYHTKDALLCTEIGELLGKLKKGYEEGSFRENTSQLETSADSGVEYFNTKAFPSPISCESRSQANDTKSFKVADSISNGEVKADGDSDVLKAMYAIPFEKIQEDIVSSESASGSTTFSTPTTTIERNASLDIEVVDVKVGSHKEEIVLPREKETGDNKSISEKGGNHVPTVDNAAGDVSPMSLKATAANVLYQVQGTYKYAAEDADELSFDVGDIIDVVEYDDPEEQEEGWLMGIFDGRKGLFPANFTSRI</sequence>
<feature type="coiled-coil region" evidence="8">
    <location>
        <begin position="150"/>
        <end position="188"/>
    </location>
</feature>
<organism evidence="12 13">
    <name type="scientific">Oedothorax gibbosus</name>
    <dbReference type="NCBI Taxonomy" id="931172"/>
    <lineage>
        <taxon>Eukaryota</taxon>
        <taxon>Metazoa</taxon>
        <taxon>Ecdysozoa</taxon>
        <taxon>Arthropoda</taxon>
        <taxon>Chelicerata</taxon>
        <taxon>Arachnida</taxon>
        <taxon>Araneae</taxon>
        <taxon>Araneomorphae</taxon>
        <taxon>Entelegynae</taxon>
        <taxon>Araneoidea</taxon>
        <taxon>Linyphiidae</taxon>
        <taxon>Erigoninae</taxon>
        <taxon>Oedothorax</taxon>
    </lineage>
</organism>
<dbReference type="Gene3D" id="1.20.1270.60">
    <property type="entry name" value="Arfaptin homology (AH) domain/BAR domain"/>
    <property type="match status" value="1"/>
</dbReference>
<evidence type="ECO:0000256" key="9">
    <source>
        <dbReference type="SAM" id="MobiDB-lite"/>
    </source>
</evidence>
<evidence type="ECO:0000256" key="8">
    <source>
        <dbReference type="SAM" id="Coils"/>
    </source>
</evidence>
<evidence type="ECO:0008006" key="14">
    <source>
        <dbReference type="Google" id="ProtNLM"/>
    </source>
</evidence>
<dbReference type="InterPro" id="IPR027267">
    <property type="entry name" value="AH/BAR_dom_sf"/>
</dbReference>
<evidence type="ECO:0000256" key="2">
    <source>
        <dbReference type="ARBA" id="ARBA00004496"/>
    </source>
</evidence>
<dbReference type="InterPro" id="IPR003005">
    <property type="entry name" value="Amphiphysin"/>
</dbReference>
<name>A0AAV6UQQ6_9ARAC</name>